<evidence type="ECO:0000256" key="6">
    <source>
        <dbReference type="SAM" id="MobiDB-lite"/>
    </source>
</evidence>
<sequence length="288" mass="31317">MSCLDVRYHQSYGAHQYLPAAAAAAYTAACYRHHHSQQQKLALYSKMQESTENNSQSKEGEKDQAPEAEYISSRCVLLTYFQGDIGAVVDEHFSRALSNFPSDNRNSKPLASSSAAWKEGLPFSTNQKNNFPASFWSSTYQAPAPPALNASHPDISAATGSVFHSPDPMAWPGHGLHQASAPPSNVEPWPYTLSSQGSSSYPLVHEVYPHMHHPHAHTHHHSPHLDPRYGSLLVPSVRAARITTTPGEITKTDPAAGSSWTGAFHGTLEMAQAVNFDTALWYGGSLTG</sequence>
<feature type="compositionally biased region" description="Polar residues" evidence="6">
    <location>
        <begin position="47"/>
        <end position="57"/>
    </location>
</feature>
<evidence type="ECO:0000313" key="8">
    <source>
        <dbReference type="Proteomes" id="UP000287033"/>
    </source>
</evidence>
<dbReference type="Pfam" id="PF07545">
    <property type="entry name" value="Vg_Tdu"/>
    <property type="match status" value="1"/>
</dbReference>
<evidence type="ECO:0000256" key="5">
    <source>
        <dbReference type="ARBA" id="ARBA00025784"/>
    </source>
</evidence>
<keyword evidence="3" id="KW-0804">Transcription</keyword>
<dbReference type="PANTHER" id="PTHR15950:SF16">
    <property type="entry name" value="TRANSCRIPTION COFACTOR VESTIGIAL-LIKE PROTEIN 3"/>
    <property type="match status" value="1"/>
</dbReference>
<dbReference type="Proteomes" id="UP000287033">
    <property type="component" value="Unassembled WGS sequence"/>
</dbReference>
<evidence type="ECO:0000313" key="7">
    <source>
        <dbReference type="EMBL" id="GCC33431.1"/>
    </source>
</evidence>
<comment type="caution">
    <text evidence="7">The sequence shown here is derived from an EMBL/GenBank/DDBJ whole genome shotgun (WGS) entry which is preliminary data.</text>
</comment>
<protein>
    <recommendedName>
        <fullName evidence="9">Transcription cofactor vestigial-like protein 3</fullName>
    </recommendedName>
</protein>
<gene>
    <name evidence="7" type="ORF">chiPu_0011900</name>
</gene>
<keyword evidence="2" id="KW-0805">Transcription regulation</keyword>
<feature type="region of interest" description="Disordered" evidence="6">
    <location>
        <begin position="47"/>
        <end position="66"/>
    </location>
</feature>
<comment type="similarity">
    <text evidence="5">Belongs to the vestigial family.</text>
</comment>
<dbReference type="EMBL" id="BEZZ01000516">
    <property type="protein sequence ID" value="GCC33431.1"/>
    <property type="molecule type" value="Genomic_DNA"/>
</dbReference>
<accession>A0A401SSR4</accession>
<dbReference type="OMA" id="XSSALSS"/>
<evidence type="ECO:0000256" key="2">
    <source>
        <dbReference type="ARBA" id="ARBA00023015"/>
    </source>
</evidence>
<dbReference type="PANTHER" id="PTHR15950">
    <property type="entry name" value="TRANSCRIPTION COFACTOR VESTIGIAL-LIKE PROTEIN"/>
    <property type="match status" value="1"/>
</dbReference>
<dbReference type="AlphaFoldDB" id="A0A401SSR4"/>
<name>A0A401SSR4_CHIPU</name>
<dbReference type="GO" id="GO:0005634">
    <property type="term" value="C:nucleus"/>
    <property type="evidence" value="ECO:0007669"/>
    <property type="project" value="UniProtKB-SubCell"/>
</dbReference>
<keyword evidence="4" id="KW-0539">Nucleus</keyword>
<keyword evidence="8" id="KW-1185">Reference proteome</keyword>
<evidence type="ECO:0000256" key="1">
    <source>
        <dbReference type="ARBA" id="ARBA00004123"/>
    </source>
</evidence>
<dbReference type="STRING" id="137246.A0A401SSR4"/>
<proteinExistence type="inferred from homology"/>
<evidence type="ECO:0000256" key="3">
    <source>
        <dbReference type="ARBA" id="ARBA00023163"/>
    </source>
</evidence>
<dbReference type="GO" id="GO:0006355">
    <property type="term" value="P:regulation of DNA-templated transcription"/>
    <property type="evidence" value="ECO:0007669"/>
    <property type="project" value="InterPro"/>
</dbReference>
<dbReference type="OrthoDB" id="10069705at2759"/>
<reference evidence="7 8" key="1">
    <citation type="journal article" date="2018" name="Nat. Ecol. Evol.">
        <title>Shark genomes provide insights into elasmobranch evolution and the origin of vertebrates.</title>
        <authorList>
            <person name="Hara Y"/>
            <person name="Yamaguchi K"/>
            <person name="Onimaru K"/>
            <person name="Kadota M"/>
            <person name="Koyanagi M"/>
            <person name="Keeley SD"/>
            <person name="Tatsumi K"/>
            <person name="Tanaka K"/>
            <person name="Motone F"/>
            <person name="Kageyama Y"/>
            <person name="Nozu R"/>
            <person name="Adachi N"/>
            <person name="Nishimura O"/>
            <person name="Nakagawa R"/>
            <person name="Tanegashima C"/>
            <person name="Kiyatake I"/>
            <person name="Matsumoto R"/>
            <person name="Murakumo K"/>
            <person name="Nishida K"/>
            <person name="Terakita A"/>
            <person name="Kuratani S"/>
            <person name="Sato K"/>
            <person name="Hyodo S Kuraku.S."/>
        </authorList>
    </citation>
    <scope>NUCLEOTIDE SEQUENCE [LARGE SCALE GENOMIC DNA]</scope>
</reference>
<comment type="subcellular location">
    <subcellularLocation>
        <location evidence="1">Nucleus</location>
    </subcellularLocation>
</comment>
<evidence type="ECO:0000256" key="4">
    <source>
        <dbReference type="ARBA" id="ARBA00023242"/>
    </source>
</evidence>
<dbReference type="InterPro" id="IPR011520">
    <property type="entry name" value="Vg_fam"/>
</dbReference>
<organism evidence="7 8">
    <name type="scientific">Chiloscyllium punctatum</name>
    <name type="common">Brownbanded bambooshark</name>
    <name type="synonym">Hemiscyllium punctatum</name>
    <dbReference type="NCBI Taxonomy" id="137246"/>
    <lineage>
        <taxon>Eukaryota</taxon>
        <taxon>Metazoa</taxon>
        <taxon>Chordata</taxon>
        <taxon>Craniata</taxon>
        <taxon>Vertebrata</taxon>
        <taxon>Chondrichthyes</taxon>
        <taxon>Elasmobranchii</taxon>
        <taxon>Galeomorphii</taxon>
        <taxon>Galeoidea</taxon>
        <taxon>Orectolobiformes</taxon>
        <taxon>Hemiscylliidae</taxon>
        <taxon>Chiloscyllium</taxon>
    </lineage>
</organism>
<evidence type="ECO:0008006" key="9">
    <source>
        <dbReference type="Google" id="ProtNLM"/>
    </source>
</evidence>